<feature type="region of interest" description="Disordered" evidence="1">
    <location>
        <begin position="43"/>
        <end position="96"/>
    </location>
</feature>
<comment type="caution">
    <text evidence="2">The sequence shown here is derived from an EMBL/GenBank/DDBJ whole genome shotgun (WGS) entry which is preliminary data.</text>
</comment>
<dbReference type="Proteomes" id="UP001151760">
    <property type="component" value="Unassembled WGS sequence"/>
</dbReference>
<evidence type="ECO:0000256" key="1">
    <source>
        <dbReference type="SAM" id="MobiDB-lite"/>
    </source>
</evidence>
<name>A0ABQ5FJL4_9ASTR</name>
<keyword evidence="3" id="KW-1185">Reference proteome</keyword>
<proteinExistence type="predicted"/>
<evidence type="ECO:0000313" key="2">
    <source>
        <dbReference type="EMBL" id="GJT63512.1"/>
    </source>
</evidence>
<gene>
    <name evidence="2" type="ORF">Tco_1007045</name>
</gene>
<reference evidence="2" key="2">
    <citation type="submission" date="2022-01" db="EMBL/GenBank/DDBJ databases">
        <authorList>
            <person name="Yamashiro T."/>
            <person name="Shiraishi A."/>
            <person name="Satake H."/>
            <person name="Nakayama K."/>
        </authorList>
    </citation>
    <scope>NUCLEOTIDE SEQUENCE</scope>
</reference>
<feature type="compositionally biased region" description="Basic and acidic residues" evidence="1">
    <location>
        <begin position="59"/>
        <end position="88"/>
    </location>
</feature>
<protein>
    <submittedName>
        <fullName evidence="2">Uncharacterized protein</fullName>
    </submittedName>
</protein>
<organism evidence="2 3">
    <name type="scientific">Tanacetum coccineum</name>
    <dbReference type="NCBI Taxonomy" id="301880"/>
    <lineage>
        <taxon>Eukaryota</taxon>
        <taxon>Viridiplantae</taxon>
        <taxon>Streptophyta</taxon>
        <taxon>Embryophyta</taxon>
        <taxon>Tracheophyta</taxon>
        <taxon>Spermatophyta</taxon>
        <taxon>Magnoliopsida</taxon>
        <taxon>eudicotyledons</taxon>
        <taxon>Gunneridae</taxon>
        <taxon>Pentapetalae</taxon>
        <taxon>asterids</taxon>
        <taxon>campanulids</taxon>
        <taxon>Asterales</taxon>
        <taxon>Asteraceae</taxon>
        <taxon>Asteroideae</taxon>
        <taxon>Anthemideae</taxon>
        <taxon>Anthemidinae</taxon>
        <taxon>Tanacetum</taxon>
    </lineage>
</organism>
<dbReference type="EMBL" id="BQNB010017466">
    <property type="protein sequence ID" value="GJT63512.1"/>
    <property type="molecule type" value="Genomic_DNA"/>
</dbReference>
<accession>A0ABQ5FJL4</accession>
<evidence type="ECO:0000313" key="3">
    <source>
        <dbReference type="Proteomes" id="UP001151760"/>
    </source>
</evidence>
<reference evidence="2" key="1">
    <citation type="journal article" date="2022" name="Int. J. Mol. Sci.">
        <title>Draft Genome of Tanacetum Coccineum: Genomic Comparison of Closely Related Tanacetum-Family Plants.</title>
        <authorList>
            <person name="Yamashiro T."/>
            <person name="Shiraishi A."/>
            <person name="Nakayama K."/>
            <person name="Satake H."/>
        </authorList>
    </citation>
    <scope>NUCLEOTIDE SEQUENCE</scope>
</reference>
<feature type="region of interest" description="Disordered" evidence="1">
    <location>
        <begin position="1"/>
        <end position="31"/>
    </location>
</feature>
<sequence length="194" mass="21736">MKDKDQVSSSKKGKYPSKSSKSNKPIDAEDVVREVDMDVAESVENDVVDADNPTQADDNVPKCDNSKWFKEDAVVRPETPDPEWHKEPSNAPEQPWADIRTTSSLSTTLSSVALALTGQLDWVNPEGNRIPHDLSDPLPLQGPQGYLKILIDFFFNKDLEYLTGENTERRYATSLTKPKAARYDLEGIEQMITP</sequence>